<evidence type="ECO:0000256" key="1">
    <source>
        <dbReference type="SAM" id="SignalP"/>
    </source>
</evidence>
<reference evidence="2 3" key="1">
    <citation type="submission" date="2017-08" db="EMBL/GenBank/DDBJ databases">
        <title>Infants hospitalized years apart are colonized by the same room-sourced microbial strains.</title>
        <authorList>
            <person name="Brooks B."/>
            <person name="Olm M.R."/>
            <person name="Firek B.A."/>
            <person name="Baker R."/>
            <person name="Thomas B.C."/>
            <person name="Morowitz M.J."/>
            <person name="Banfield J.F."/>
        </authorList>
    </citation>
    <scope>NUCLEOTIDE SEQUENCE [LARGE SCALE GENOMIC DNA]</scope>
    <source>
        <strain evidence="2">S2_005_003_R2_43</strain>
    </source>
</reference>
<gene>
    <name evidence="2" type="ORF">DI565_19995</name>
</gene>
<sequence length="278" mass="30395">MTTIANGASKAFLSIVAFLAAPTLAQAADMSLPAPLEPSVLDVAFGVAGVSDYRFRGVSQTRKNPAIQGYVELKAFDWIYAGVWSSSVSFPTRFGLTDPAAEVDFYAGLRHTWGSFTLDAGYLYYWYPGESKNFPGQKQTDYWELKALPTIAFGDFGSITGNIWWSSDYANTGSNELYLSLAPKINIPVSTLPDVGFYISGEIGKQWIKRAYNGFNPKDFVTWNLGGGLTYKAMTLDVRYTDTNLSKSECLGNTGARTWCGSTVVGKIAFDTSLSKLK</sequence>
<dbReference type="NCBIfam" id="TIGR02001">
    <property type="entry name" value="gcw_chp"/>
    <property type="match status" value="1"/>
</dbReference>
<dbReference type="EMBL" id="QFPN01000016">
    <property type="protein sequence ID" value="PZQ10401.1"/>
    <property type="molecule type" value="Genomic_DNA"/>
</dbReference>
<protein>
    <submittedName>
        <fullName evidence="2">Uncharacterized protein</fullName>
    </submittedName>
</protein>
<evidence type="ECO:0000313" key="3">
    <source>
        <dbReference type="Proteomes" id="UP000249577"/>
    </source>
</evidence>
<dbReference type="Pfam" id="PF09694">
    <property type="entry name" value="Gcw_chp"/>
    <property type="match status" value="1"/>
</dbReference>
<comment type="caution">
    <text evidence="2">The sequence shown here is derived from an EMBL/GenBank/DDBJ whole genome shotgun (WGS) entry which is preliminary data.</text>
</comment>
<feature type="signal peptide" evidence="1">
    <location>
        <begin position="1"/>
        <end position="27"/>
    </location>
</feature>
<proteinExistence type="predicted"/>
<accession>A0A2W5K0X2</accession>
<dbReference type="InterPro" id="IPR010239">
    <property type="entry name" value="CHP02001"/>
</dbReference>
<feature type="chain" id="PRO_5016071578" evidence="1">
    <location>
        <begin position="28"/>
        <end position="278"/>
    </location>
</feature>
<organism evidence="2 3">
    <name type="scientific">Ancylobacter novellus</name>
    <name type="common">Thiobacillus novellus</name>
    <dbReference type="NCBI Taxonomy" id="921"/>
    <lineage>
        <taxon>Bacteria</taxon>
        <taxon>Pseudomonadati</taxon>
        <taxon>Pseudomonadota</taxon>
        <taxon>Alphaproteobacteria</taxon>
        <taxon>Hyphomicrobiales</taxon>
        <taxon>Xanthobacteraceae</taxon>
        <taxon>Ancylobacter</taxon>
    </lineage>
</organism>
<name>A0A2W5K0X2_ANCNO</name>
<dbReference type="AlphaFoldDB" id="A0A2W5K0X2"/>
<keyword evidence="1" id="KW-0732">Signal</keyword>
<dbReference type="Proteomes" id="UP000249577">
    <property type="component" value="Unassembled WGS sequence"/>
</dbReference>
<evidence type="ECO:0000313" key="2">
    <source>
        <dbReference type="EMBL" id="PZQ10401.1"/>
    </source>
</evidence>